<gene>
    <name evidence="1" type="ORF">CCV52592_1950</name>
</gene>
<dbReference type="EMBL" id="CP000767">
    <property type="protein sequence ID" value="EAU00556.1"/>
    <property type="molecule type" value="Genomic_DNA"/>
</dbReference>
<name>A7GYQ9_CAMC5</name>
<dbReference type="KEGG" id="ccv:CCV52592_1950"/>
<dbReference type="Proteomes" id="UP000006380">
    <property type="component" value="Chromosome"/>
</dbReference>
<accession>A7GYQ9</accession>
<organism evidence="1 2">
    <name type="scientific">Campylobacter curvus (strain 525.92)</name>
    <dbReference type="NCBI Taxonomy" id="360105"/>
    <lineage>
        <taxon>Bacteria</taxon>
        <taxon>Pseudomonadati</taxon>
        <taxon>Campylobacterota</taxon>
        <taxon>Epsilonproteobacteria</taxon>
        <taxon>Campylobacterales</taxon>
        <taxon>Campylobacteraceae</taxon>
        <taxon>Campylobacter</taxon>
    </lineage>
</organism>
<dbReference type="STRING" id="360105.CCV52592_1950"/>
<dbReference type="PANTHER" id="PTHR35866:SF1">
    <property type="entry name" value="YKGJ FAMILY CYSTEINE CLUSTER PROTEIN"/>
    <property type="match status" value="1"/>
</dbReference>
<dbReference type="HOGENOM" id="CLU_125010_1_0_7"/>
<dbReference type="AlphaFoldDB" id="A7GYQ9"/>
<protein>
    <submittedName>
        <fullName evidence="1">Uncharacterized protein</fullName>
    </submittedName>
</protein>
<dbReference type="RefSeq" id="WP_011992346.1">
    <property type="nucleotide sequence ID" value="NC_009715.2"/>
</dbReference>
<dbReference type="OrthoDB" id="9810361at2"/>
<dbReference type="InterPro" id="IPR005358">
    <property type="entry name" value="Puta_zinc/iron-chelating_dom"/>
</dbReference>
<evidence type="ECO:0000313" key="2">
    <source>
        <dbReference type="Proteomes" id="UP000006380"/>
    </source>
</evidence>
<sequence>MRTDGFCYEFDPGFCGECGGKCCTGESGYIWINESEIAKFCEHFGIDKKAFEQKFLIKVGTRFSLKEKIYDDGYACIFFDERNKNCSVYELRPSQCATFPFWDYFKKNLKELKKECIGVKFL</sequence>
<dbReference type="Pfam" id="PF03692">
    <property type="entry name" value="CxxCxxCC"/>
    <property type="match status" value="1"/>
</dbReference>
<keyword evidence="2" id="KW-1185">Reference proteome</keyword>
<proteinExistence type="predicted"/>
<evidence type="ECO:0000313" key="1">
    <source>
        <dbReference type="EMBL" id="EAU00556.1"/>
    </source>
</evidence>
<dbReference type="PANTHER" id="PTHR35866">
    <property type="entry name" value="PUTATIVE-RELATED"/>
    <property type="match status" value="1"/>
</dbReference>
<reference evidence="1" key="1">
    <citation type="submission" date="2016-07" db="EMBL/GenBank/DDBJ databases">
        <title>Comparative genomics of the Campylobacter concisus group.</title>
        <authorList>
            <person name="Miller W.G."/>
            <person name="Yee E."/>
            <person name="Chapman M.H."/>
            <person name="Huynh S."/>
            <person name="Bono J.L."/>
            <person name="On S.L.W."/>
            <person name="StLeger J."/>
            <person name="Foster G."/>
            <person name="Parker C.T."/>
        </authorList>
    </citation>
    <scope>NUCLEOTIDE SEQUENCE</scope>
    <source>
        <strain evidence="1">525.92</strain>
    </source>
</reference>